<evidence type="ECO:0000256" key="1">
    <source>
        <dbReference type="SAM" id="MobiDB-lite"/>
    </source>
</evidence>
<feature type="region of interest" description="Disordered" evidence="1">
    <location>
        <begin position="158"/>
        <end position="192"/>
    </location>
</feature>
<dbReference type="InterPro" id="IPR027805">
    <property type="entry name" value="Transposase_HTH_dom"/>
</dbReference>
<evidence type="ECO:0000313" key="4">
    <source>
        <dbReference type="Proteomes" id="UP000644020"/>
    </source>
</evidence>
<organism evidence="3 4">
    <name type="scientific">Streptomyces termitum</name>
    <dbReference type="NCBI Taxonomy" id="67368"/>
    <lineage>
        <taxon>Bacteria</taxon>
        <taxon>Bacillati</taxon>
        <taxon>Actinomycetota</taxon>
        <taxon>Actinomycetes</taxon>
        <taxon>Kitasatosporales</taxon>
        <taxon>Streptomycetaceae</taxon>
        <taxon>Streptomyces</taxon>
    </lineage>
</organism>
<dbReference type="EMBL" id="BMUL01000004">
    <property type="protein sequence ID" value="GHA77353.1"/>
    <property type="molecule type" value="Genomic_DNA"/>
</dbReference>
<evidence type="ECO:0000259" key="2">
    <source>
        <dbReference type="Pfam" id="PF13613"/>
    </source>
</evidence>
<sequence>MTILIITCESEWRCKLRPSQRAMVVLMYLREHTTPAKTAVGFRIGESTAHAYTSTVVDLLASRAAALHKTLRDYELDFVLPYGTLAECDRAGDGRAHHSHKHRRHSLAVQVVTDPDGRLLWGSPVLPGHTHYLTAARTHRIMPIRVTTLPPWAASRRTAVEMRPPRGPVKRRASGFGPASRKRRATGAGSPR</sequence>
<dbReference type="AlphaFoldDB" id="A0A918W7I4"/>
<proteinExistence type="predicted"/>
<comment type="caution">
    <text evidence="3">The sequence shown here is derived from an EMBL/GenBank/DDBJ whole genome shotgun (WGS) entry which is preliminary data.</text>
</comment>
<gene>
    <name evidence="3" type="ORF">GCM10010305_20330</name>
</gene>
<protein>
    <recommendedName>
        <fullName evidence="2">Transposase Helix-turn-helix domain-containing protein</fullName>
    </recommendedName>
</protein>
<reference evidence="3" key="1">
    <citation type="journal article" date="2014" name="Int. J. Syst. Evol. Microbiol.">
        <title>Complete genome sequence of Corynebacterium casei LMG S-19264T (=DSM 44701T), isolated from a smear-ripened cheese.</title>
        <authorList>
            <consortium name="US DOE Joint Genome Institute (JGI-PGF)"/>
            <person name="Walter F."/>
            <person name="Albersmeier A."/>
            <person name="Kalinowski J."/>
            <person name="Ruckert C."/>
        </authorList>
    </citation>
    <scope>NUCLEOTIDE SEQUENCE</scope>
    <source>
        <strain evidence="3">JCM 4518</strain>
    </source>
</reference>
<name>A0A918W7I4_9ACTN</name>
<feature type="domain" description="Transposase Helix-turn-helix" evidence="2">
    <location>
        <begin position="14"/>
        <end position="64"/>
    </location>
</feature>
<keyword evidence="4" id="KW-1185">Reference proteome</keyword>
<dbReference type="Proteomes" id="UP000644020">
    <property type="component" value="Unassembled WGS sequence"/>
</dbReference>
<dbReference type="Pfam" id="PF13613">
    <property type="entry name" value="HTH_Tnp_4"/>
    <property type="match status" value="1"/>
</dbReference>
<reference evidence="3" key="2">
    <citation type="submission" date="2020-09" db="EMBL/GenBank/DDBJ databases">
        <authorList>
            <person name="Sun Q."/>
            <person name="Ohkuma M."/>
        </authorList>
    </citation>
    <scope>NUCLEOTIDE SEQUENCE</scope>
    <source>
        <strain evidence="3">JCM 4518</strain>
    </source>
</reference>
<evidence type="ECO:0000313" key="3">
    <source>
        <dbReference type="EMBL" id="GHA77353.1"/>
    </source>
</evidence>
<accession>A0A918W7I4</accession>